<dbReference type="GO" id="GO:0000785">
    <property type="term" value="C:chromatin"/>
    <property type="evidence" value="ECO:0007669"/>
    <property type="project" value="TreeGrafter"/>
</dbReference>
<comment type="subcellular location">
    <subcellularLocation>
        <location evidence="7">Nucleus</location>
    </subcellularLocation>
</comment>
<keyword evidence="4" id="KW-0863">Zinc-finger</keyword>
<dbReference type="Gene3D" id="1.10.10.10">
    <property type="entry name" value="Winged helix-like DNA-binding domain superfamily/Winged helix DNA-binding domain"/>
    <property type="match status" value="1"/>
</dbReference>
<keyword evidence="5" id="KW-0862">Zinc</keyword>
<dbReference type="PROSITE" id="PS51726">
    <property type="entry name" value="MYST_HAT"/>
    <property type="match status" value="1"/>
</dbReference>
<evidence type="ECO:0000256" key="6">
    <source>
        <dbReference type="ARBA" id="ARBA00022990"/>
    </source>
</evidence>
<evidence type="ECO:0000313" key="9">
    <source>
        <dbReference type="EMBL" id="CAD7226707.1"/>
    </source>
</evidence>
<evidence type="ECO:0000256" key="4">
    <source>
        <dbReference type="ARBA" id="ARBA00022771"/>
    </source>
</evidence>
<keyword evidence="4" id="KW-0479">Metal-binding</keyword>
<dbReference type="GO" id="GO:0008270">
    <property type="term" value="F:zinc ion binding"/>
    <property type="evidence" value="ECO:0007669"/>
    <property type="project" value="UniProtKB-KW"/>
</dbReference>
<dbReference type="GO" id="GO:0005634">
    <property type="term" value="C:nucleus"/>
    <property type="evidence" value="ECO:0007669"/>
    <property type="project" value="UniProtKB-SubCell"/>
</dbReference>
<dbReference type="EMBL" id="OB660903">
    <property type="protein sequence ID" value="CAD7226707.1"/>
    <property type="molecule type" value="Genomic_DNA"/>
</dbReference>
<protein>
    <recommendedName>
        <fullName evidence="2 7">Histone acetyltransferase</fullName>
        <ecNumber evidence="2 7">2.3.1.48</ecNumber>
    </recommendedName>
</protein>
<dbReference type="InterPro" id="IPR016181">
    <property type="entry name" value="Acyl_CoA_acyltransferase"/>
</dbReference>
<dbReference type="SUPFAM" id="SSF55729">
    <property type="entry name" value="Acyl-CoA N-acyltransferases (Nat)"/>
    <property type="match status" value="1"/>
</dbReference>
<dbReference type="AlphaFoldDB" id="A0A7R8WAC1"/>
<keyword evidence="6" id="KW-0007">Acetylation</keyword>
<gene>
    <name evidence="9" type="ORF">CTOB1V02_LOCUS4623</name>
</gene>
<dbReference type="GO" id="GO:0003682">
    <property type="term" value="F:chromatin binding"/>
    <property type="evidence" value="ECO:0007669"/>
    <property type="project" value="TreeGrafter"/>
</dbReference>
<dbReference type="PANTHER" id="PTHR10615:SF161">
    <property type="entry name" value="HISTONE ACETYLTRANSFERASE KAT7"/>
    <property type="match status" value="1"/>
</dbReference>
<dbReference type="InterPro" id="IPR050603">
    <property type="entry name" value="MYST_HAT"/>
</dbReference>
<dbReference type="Pfam" id="PF01853">
    <property type="entry name" value="MOZ_SAS"/>
    <property type="match status" value="1"/>
</dbReference>
<evidence type="ECO:0000256" key="1">
    <source>
        <dbReference type="ARBA" id="ARBA00010107"/>
    </source>
</evidence>
<dbReference type="GO" id="GO:0004402">
    <property type="term" value="F:histone acetyltransferase activity"/>
    <property type="evidence" value="ECO:0007669"/>
    <property type="project" value="InterPro"/>
</dbReference>
<evidence type="ECO:0000256" key="7">
    <source>
        <dbReference type="RuleBase" id="RU361211"/>
    </source>
</evidence>
<sequence length="532" mass="60895">MEIHETLTPSSTEAKLPVRGTAKKRKTRDIPTRAGGKGLFSMDHDVEKARRSIRRYLKETMNLFHDIKRGKEIDTSTSMTSSTERLSQVDSDLLDKAIAGQPLSTDDMRYGMKRFPMPLCATIGAQWWIQRGNCPLQKIQNLQQRSNVLEQCYLNTLNTTLTMFPYFFRQRKLTMKMVRDRIRRFKKTVPLKIVQKKKKRVLKKLTKTPPPSQELGSRRLSMATERANRYEKRLKARVTHGPFELKRIVLDSDKDGVILQPTHLSPFFKPKHLETVYVCSSCCHFSLTRDSGWWHRALRCCRDNLLPPGHVIYKNDQKQLAVFEIDGARETKFVRNLSMLGTLFLAEKSLKPSCNIRHFLFYVIVCFEEAGPTLAGYFSKLKPSVDELVLYHTISCIVIFPHFQRRGLGQLLIEISYELSRRDGRKGGPERPLSECGQKAFMTFWKGRAAEALECVAEVGGTATILEISDITWLQESDLSLAIHEMGIGQSAEDAKVEEVPGEIVQAHAEAHRRRQFKLSLGDLALNDELKP</sequence>
<evidence type="ECO:0000256" key="2">
    <source>
        <dbReference type="ARBA" id="ARBA00013184"/>
    </source>
</evidence>
<name>A0A7R8WAC1_9CRUS</name>
<reference evidence="9" key="1">
    <citation type="submission" date="2020-11" db="EMBL/GenBank/DDBJ databases">
        <authorList>
            <person name="Tran Van P."/>
        </authorList>
    </citation>
    <scope>NUCLEOTIDE SEQUENCE</scope>
</reference>
<evidence type="ECO:0000256" key="8">
    <source>
        <dbReference type="SAM" id="MobiDB-lite"/>
    </source>
</evidence>
<dbReference type="EC" id="2.3.1.48" evidence="2 7"/>
<keyword evidence="3" id="KW-0808">Transferase</keyword>
<dbReference type="GO" id="GO:0003712">
    <property type="term" value="F:transcription coregulator activity"/>
    <property type="evidence" value="ECO:0007669"/>
    <property type="project" value="TreeGrafter"/>
</dbReference>
<dbReference type="PANTHER" id="PTHR10615">
    <property type="entry name" value="HISTONE ACETYLTRANSFERASE"/>
    <property type="match status" value="1"/>
</dbReference>
<comment type="similarity">
    <text evidence="1 7">Belongs to the MYST (SAS/MOZ) family.</text>
</comment>
<organism evidence="9">
    <name type="scientific">Cyprideis torosa</name>
    <dbReference type="NCBI Taxonomy" id="163714"/>
    <lineage>
        <taxon>Eukaryota</taxon>
        <taxon>Metazoa</taxon>
        <taxon>Ecdysozoa</taxon>
        <taxon>Arthropoda</taxon>
        <taxon>Crustacea</taxon>
        <taxon>Oligostraca</taxon>
        <taxon>Ostracoda</taxon>
        <taxon>Podocopa</taxon>
        <taxon>Podocopida</taxon>
        <taxon>Cytherocopina</taxon>
        <taxon>Cytheroidea</taxon>
        <taxon>Cytherideidae</taxon>
        <taxon>Cyprideis</taxon>
    </lineage>
</organism>
<proteinExistence type="inferred from homology"/>
<feature type="region of interest" description="Disordered" evidence="8">
    <location>
        <begin position="1"/>
        <end position="36"/>
    </location>
</feature>
<accession>A0A7R8WAC1</accession>
<evidence type="ECO:0000256" key="5">
    <source>
        <dbReference type="ARBA" id="ARBA00022833"/>
    </source>
</evidence>
<dbReference type="InterPro" id="IPR036388">
    <property type="entry name" value="WH-like_DNA-bd_sf"/>
</dbReference>
<keyword evidence="7" id="KW-0539">Nucleus</keyword>
<dbReference type="Gene3D" id="3.40.630.30">
    <property type="match status" value="1"/>
</dbReference>
<dbReference type="GO" id="GO:0006357">
    <property type="term" value="P:regulation of transcription by RNA polymerase II"/>
    <property type="evidence" value="ECO:0007669"/>
    <property type="project" value="TreeGrafter"/>
</dbReference>
<dbReference type="InterPro" id="IPR002717">
    <property type="entry name" value="HAT_MYST-type"/>
</dbReference>
<evidence type="ECO:0000256" key="3">
    <source>
        <dbReference type="ARBA" id="ARBA00022679"/>
    </source>
</evidence>
<comment type="catalytic activity">
    <reaction evidence="7">
        <text>L-lysyl-[protein] + acetyl-CoA = N(6)-acetyl-L-lysyl-[protein] + CoA + H(+)</text>
        <dbReference type="Rhea" id="RHEA:45948"/>
        <dbReference type="Rhea" id="RHEA-COMP:9752"/>
        <dbReference type="Rhea" id="RHEA-COMP:10731"/>
        <dbReference type="ChEBI" id="CHEBI:15378"/>
        <dbReference type="ChEBI" id="CHEBI:29969"/>
        <dbReference type="ChEBI" id="CHEBI:57287"/>
        <dbReference type="ChEBI" id="CHEBI:57288"/>
        <dbReference type="ChEBI" id="CHEBI:61930"/>
        <dbReference type="EC" id="2.3.1.48"/>
    </reaction>
</comment>
<dbReference type="OrthoDB" id="787137at2759"/>